<dbReference type="InterPro" id="IPR043129">
    <property type="entry name" value="ATPase_NBD"/>
</dbReference>
<name>A0A0B7P1H9_PROFF</name>
<evidence type="ECO:0000256" key="3">
    <source>
        <dbReference type="ARBA" id="ARBA00022777"/>
    </source>
</evidence>
<comment type="catalytic activity">
    <reaction evidence="8">
        <text>L-ribulose + ATP = L-ribulose 5-phosphate + ADP + H(+)</text>
        <dbReference type="Rhea" id="RHEA:22072"/>
        <dbReference type="ChEBI" id="CHEBI:15378"/>
        <dbReference type="ChEBI" id="CHEBI:16880"/>
        <dbReference type="ChEBI" id="CHEBI:30616"/>
        <dbReference type="ChEBI" id="CHEBI:58226"/>
        <dbReference type="ChEBI" id="CHEBI:456216"/>
        <dbReference type="EC" id="2.7.1.16"/>
    </reaction>
</comment>
<evidence type="ECO:0000256" key="5">
    <source>
        <dbReference type="ARBA" id="ARBA00022935"/>
    </source>
</evidence>
<organism evidence="11">
    <name type="scientific">Propionibacterium freudenreichii subsp. freudenreichii</name>
    <dbReference type="NCBI Taxonomy" id="66712"/>
    <lineage>
        <taxon>Bacteria</taxon>
        <taxon>Bacillati</taxon>
        <taxon>Actinomycetota</taxon>
        <taxon>Actinomycetes</taxon>
        <taxon>Propionibacteriales</taxon>
        <taxon>Propionibacteriaceae</taxon>
        <taxon>Propionibacterium</taxon>
    </lineage>
</organism>
<dbReference type="NCBIfam" id="TIGR01234">
    <property type="entry name" value="L-ribulokinase"/>
    <property type="match status" value="1"/>
</dbReference>
<dbReference type="SUPFAM" id="SSF53067">
    <property type="entry name" value="Actin-like ATPase domain"/>
    <property type="match status" value="2"/>
</dbReference>
<dbReference type="GO" id="GO:0005524">
    <property type="term" value="F:ATP binding"/>
    <property type="evidence" value="ECO:0007669"/>
    <property type="project" value="UniProtKB-UniRule"/>
</dbReference>
<dbReference type="Pfam" id="PF02782">
    <property type="entry name" value="FGGY_C"/>
    <property type="match status" value="1"/>
</dbReference>
<evidence type="ECO:0000256" key="2">
    <source>
        <dbReference type="ARBA" id="ARBA00022741"/>
    </source>
</evidence>
<sequence length="582" mass="61705">MSDQFVIGLDFGTLSGRAAVVRVSDGKMLGTAVHEYPHGVMSRTLSAADGQMLPPDFALEAPDDYLEALYASVQGALAEAGIDPALVIGIGVDVTSATVLACKADGTPLCDLPEFANNPHAWIKLWKHHGAYEQANRIVELAQARGEAWLERYGGMLSSELALPKVLETLEAAPGVYAATEVFCDAVDWLTWYLTGQLAYAAGDSGYKRMFQDGSYPSREFLAELNPGLADVYAEKMNAPVLPLGARAGGLRADVAQRMGLPAGIAVATGNIDAHVTAPAAKAVENGQMTAIVGTSACYVVSGPQMVLVPGIFGVVEGGIVDGSWGYEAGQTAVGDIFAWFIDNCVPASYHQEADQLGIPVHELLTRKAELQQVGAHGLIGLDWHNGNRSILADAQLTGLMLGQTLATTPEDQYRALLESSAFGARRIIQAFRDAGVAVDELVMAGGLVKNRLFMQIMADVTKMPLSLCTAPQPGALGSAIFATVAAGAYPDVRTASAAMGSKAENVNTPDPERSRDYDLLYAEYSRLHDYFGRGANPVMHRLKEIRRDALARTQRIDNAELVAGAEPLAGDGQLANDGQAM</sequence>
<keyword evidence="2" id="KW-0547">Nucleotide-binding</keyword>
<dbReference type="UniPathway" id="UPA00145">
    <property type="reaction ID" value="UER00566"/>
</dbReference>
<evidence type="ECO:0000256" key="1">
    <source>
        <dbReference type="ARBA" id="ARBA00022679"/>
    </source>
</evidence>
<dbReference type="PANTHER" id="PTHR43435:SF4">
    <property type="entry name" value="FGGY CARBOHYDRATE KINASE DOMAIN-CONTAINING PROTEIN"/>
    <property type="match status" value="1"/>
</dbReference>
<evidence type="ECO:0000256" key="4">
    <source>
        <dbReference type="ARBA" id="ARBA00022840"/>
    </source>
</evidence>
<keyword evidence="6 8" id="KW-0119">Carbohydrate metabolism</keyword>
<dbReference type="PIRSF" id="PIRSF000538">
    <property type="entry name" value="GlpK"/>
    <property type="match status" value="1"/>
</dbReference>
<evidence type="ECO:0000256" key="7">
    <source>
        <dbReference type="NCBIfam" id="TIGR01234"/>
    </source>
</evidence>
<keyword evidence="3 8" id="KW-0418">Kinase</keyword>
<dbReference type="NCBIfam" id="NF003154">
    <property type="entry name" value="PRK04123.1"/>
    <property type="match status" value="1"/>
</dbReference>
<evidence type="ECO:0000256" key="6">
    <source>
        <dbReference type="ARBA" id="ARBA00023277"/>
    </source>
</evidence>
<dbReference type="Gene3D" id="3.30.420.40">
    <property type="match status" value="2"/>
</dbReference>
<dbReference type="InterPro" id="IPR018484">
    <property type="entry name" value="FGGY_N"/>
</dbReference>
<protein>
    <recommendedName>
        <fullName evidence="7 8">Ribulokinase</fullName>
        <ecNumber evidence="7 8">2.7.1.16</ecNumber>
    </recommendedName>
</protein>
<dbReference type="InterPro" id="IPR005929">
    <property type="entry name" value="Ribulokinase"/>
</dbReference>
<keyword evidence="1 8" id="KW-0808">Transferase</keyword>
<feature type="domain" description="Carbohydrate kinase FGGY N-terminal" evidence="9">
    <location>
        <begin position="6"/>
        <end position="277"/>
    </location>
</feature>
<comment type="similarity">
    <text evidence="8">Belongs to the ribulokinase family.</text>
</comment>
<dbReference type="EMBL" id="LM676439">
    <property type="protein sequence ID" value="CEP27652.1"/>
    <property type="molecule type" value="Genomic_DNA"/>
</dbReference>
<dbReference type="CDD" id="cd07781">
    <property type="entry name" value="ASKHA_NBD_FGGY_L-RBK"/>
    <property type="match status" value="1"/>
</dbReference>
<proteinExistence type="inferred from homology"/>
<feature type="domain" description="Carbohydrate kinase FGGY C-terminal" evidence="10">
    <location>
        <begin position="290"/>
        <end position="487"/>
    </location>
</feature>
<dbReference type="GO" id="GO:0019150">
    <property type="term" value="F:D-ribulokinase activity"/>
    <property type="evidence" value="ECO:0007669"/>
    <property type="project" value="TreeGrafter"/>
</dbReference>
<dbReference type="AlphaFoldDB" id="A0A0B7P1H9"/>
<dbReference type="EC" id="2.7.1.16" evidence="7 8"/>
<gene>
    <name evidence="11" type="primary">araB</name>
    <name evidence="11" type="ORF">PFCIRM138_04580</name>
</gene>
<dbReference type="Pfam" id="PF00370">
    <property type="entry name" value="FGGY_N"/>
    <property type="match status" value="1"/>
</dbReference>
<evidence type="ECO:0000259" key="10">
    <source>
        <dbReference type="Pfam" id="PF02782"/>
    </source>
</evidence>
<evidence type="ECO:0000313" key="11">
    <source>
        <dbReference type="EMBL" id="CEP27652.1"/>
    </source>
</evidence>
<dbReference type="GO" id="GO:0008741">
    <property type="term" value="F:ribulokinase activity"/>
    <property type="evidence" value="ECO:0007669"/>
    <property type="project" value="UniProtKB-UniRule"/>
</dbReference>
<evidence type="ECO:0000256" key="8">
    <source>
        <dbReference type="RuleBase" id="RU003455"/>
    </source>
</evidence>
<evidence type="ECO:0000259" key="9">
    <source>
        <dbReference type="Pfam" id="PF00370"/>
    </source>
</evidence>
<dbReference type="GO" id="GO:0019569">
    <property type="term" value="P:L-arabinose catabolic process to D-xylulose 5-phosphate"/>
    <property type="evidence" value="ECO:0007669"/>
    <property type="project" value="UniProtKB-UniPathway"/>
</dbReference>
<reference evidence="11" key="1">
    <citation type="submission" date="2014-08" db="EMBL/GenBank/DDBJ databases">
        <authorList>
            <person name="Falentin Helene"/>
        </authorList>
    </citation>
    <scope>NUCLEOTIDE SEQUENCE</scope>
</reference>
<comment type="pathway">
    <text evidence="8">Carbohydrate degradation; L-arabinose degradation via L-ribulose; D-xylulose 5-phosphate from L-arabinose (bacterial route): step 2/3.</text>
</comment>
<dbReference type="InterPro" id="IPR018485">
    <property type="entry name" value="FGGY_C"/>
</dbReference>
<dbReference type="PANTHER" id="PTHR43435">
    <property type="entry name" value="RIBULOKINASE"/>
    <property type="match status" value="1"/>
</dbReference>
<dbReference type="InterPro" id="IPR000577">
    <property type="entry name" value="Carb_kinase_FGGY"/>
</dbReference>
<keyword evidence="5 8" id="KW-0054">Arabinose catabolism</keyword>
<keyword evidence="4" id="KW-0067">ATP-binding</keyword>
<accession>A0A0B7P1H9</accession>
<dbReference type="GO" id="GO:0005737">
    <property type="term" value="C:cytoplasm"/>
    <property type="evidence" value="ECO:0007669"/>
    <property type="project" value="TreeGrafter"/>
</dbReference>